<evidence type="ECO:0000313" key="1">
    <source>
        <dbReference type="EMBL" id="POB47166.1"/>
    </source>
</evidence>
<gene>
    <name evidence="1" type="ORF">CRN52_13890</name>
</gene>
<comment type="caution">
    <text evidence="1">The sequence shown here is derived from an EMBL/GenBank/DDBJ whole genome shotgun (WGS) entry which is preliminary data.</text>
</comment>
<dbReference type="EMBL" id="PDGH01000101">
    <property type="protein sequence ID" value="POB47166.1"/>
    <property type="molecule type" value="Genomic_DNA"/>
</dbReference>
<dbReference type="Proteomes" id="UP000237466">
    <property type="component" value="Unassembled WGS sequence"/>
</dbReference>
<dbReference type="RefSeq" id="WP_095665320.1">
    <property type="nucleotide sequence ID" value="NZ_PDGH01000101.1"/>
</dbReference>
<evidence type="ECO:0000313" key="2">
    <source>
        <dbReference type="Proteomes" id="UP000237466"/>
    </source>
</evidence>
<sequence length="88" mass="10017">MLKDFNDDKLYKCKRMVCKPALDSHGSEVPHRCSLQLVDLNNQPYGPDNIFRQFTGVEMGKIYEVQTEMDGDYIVSVKPGTFKALTSL</sequence>
<name>A0A2S3R231_VIBVL</name>
<reference evidence="1 2" key="1">
    <citation type="journal article" date="2018" name="Front. Microbiol.">
        <title>Phylogeny of Vibrio vulnificus from the Analysis of the Core-Genome: Implications for Intra-Species Taxonomy.</title>
        <authorList>
            <person name="Roig F.J."/>
            <person name="Gonzalez-Candelas F."/>
            <person name="Sanjuan E."/>
            <person name="Fouz B."/>
            <person name="Feil E.J."/>
            <person name="Llorens C."/>
            <person name="Baker-Austin C."/>
            <person name="Oliver J.D."/>
            <person name="Danin-Poleg Y."/>
            <person name="Gibas C.J."/>
            <person name="Kashi Y."/>
            <person name="Gulig P.A."/>
            <person name="Morrison S.S."/>
            <person name="Amaro C."/>
        </authorList>
    </citation>
    <scope>NUCLEOTIDE SEQUENCE [LARGE SCALE GENOMIC DNA]</scope>
    <source>
        <strain evidence="1 2">CECT4608</strain>
    </source>
</reference>
<organism evidence="1 2">
    <name type="scientific">Vibrio vulnificus</name>
    <dbReference type="NCBI Taxonomy" id="672"/>
    <lineage>
        <taxon>Bacteria</taxon>
        <taxon>Pseudomonadati</taxon>
        <taxon>Pseudomonadota</taxon>
        <taxon>Gammaproteobacteria</taxon>
        <taxon>Vibrionales</taxon>
        <taxon>Vibrionaceae</taxon>
        <taxon>Vibrio</taxon>
    </lineage>
</organism>
<accession>A0A2S3R231</accession>
<protein>
    <submittedName>
        <fullName evidence="1">Uncharacterized protein</fullName>
    </submittedName>
</protein>
<proteinExistence type="predicted"/>
<dbReference type="AlphaFoldDB" id="A0A2S3R231"/>